<dbReference type="EMBL" id="BRYA01000301">
    <property type="protein sequence ID" value="GMI46515.1"/>
    <property type="molecule type" value="Genomic_DNA"/>
</dbReference>
<dbReference type="AlphaFoldDB" id="A0A9W7GMB1"/>
<evidence type="ECO:0000256" key="13">
    <source>
        <dbReference type="ARBA" id="ARBA00023211"/>
    </source>
</evidence>
<keyword evidence="7" id="KW-0812">Transmembrane</keyword>
<name>A0A9W7GMB1_9STRA</name>
<keyword evidence="11" id="KW-0333">Golgi apparatus</keyword>
<keyword evidence="12" id="KW-0472">Membrane</keyword>
<dbReference type="PANTHER" id="PTHR10468">
    <property type="entry name" value="PROTEIN O-LINKED-MANNOSE BETA-1,2-N-ACETYLGLUCOSAMINYLTRANSFERASE 1/ALPHA-1,3-MANNOSYL-GLYCOPROTEIN 2-BETA-N-ACETYLGLUCOSAMINYLTRANSFERASE"/>
    <property type="match status" value="1"/>
</dbReference>
<evidence type="ECO:0000256" key="14">
    <source>
        <dbReference type="ARBA" id="ARBA00038949"/>
    </source>
</evidence>
<comment type="caution">
    <text evidence="17">The sequence shown here is derived from an EMBL/GenBank/DDBJ whole genome shotgun (WGS) entry which is preliminary data.</text>
</comment>
<comment type="similarity">
    <text evidence="4">Belongs to the glycosyltransferase 13 family.</text>
</comment>
<dbReference type="InterPro" id="IPR004139">
    <property type="entry name" value="Glyco_trans_13"/>
</dbReference>
<keyword evidence="6" id="KW-0808">Transferase</keyword>
<comment type="pathway">
    <text evidence="3">Protein modification; protein glycosylation.</text>
</comment>
<keyword evidence="5" id="KW-0328">Glycosyltransferase</keyword>
<dbReference type="Proteomes" id="UP001165065">
    <property type="component" value="Unassembled WGS sequence"/>
</dbReference>
<evidence type="ECO:0000256" key="7">
    <source>
        <dbReference type="ARBA" id="ARBA00022692"/>
    </source>
</evidence>
<comment type="catalytic activity">
    <reaction evidence="16">
        <text>N(4)-(alpha-D-Man-(1-&gt;3)-[alpha-D-Man-(1-&gt;3)-[alpha-D-Man-(1-&gt;6)]-alpha-D-Man-(1-&gt;6)]-beta-D-Man-(1-&gt;4)-beta-D-GlcNAc-(1-&gt;4)-beta-D-GlcNAc)-L-asparaginyl-[protein] (N-glucan mannose isomer 5A1,2) + UDP-N-acetyl-alpha-D-glucosamine = N(4)-{beta-D-GlcNAc-(1-&gt;2)-alpha-D-Man-(1-&gt;3)-[alpha-D-Man-(1-&gt;3)-[alpha-D-Man-(1-&gt;6)]-alpha-D-Man-(1-&gt;6)]-beta-D-Man-(1-&gt;4)-beta-D-GlcNAc-(1-&gt;4)-beta-D-GlcNAc}-L-asparaginyl-[protein] + UDP + H(+)</text>
        <dbReference type="Rhea" id="RHEA:11456"/>
        <dbReference type="Rhea" id="RHEA-COMP:14367"/>
        <dbReference type="Rhea" id="RHEA-COMP:14368"/>
        <dbReference type="ChEBI" id="CHEBI:15378"/>
        <dbReference type="ChEBI" id="CHEBI:57705"/>
        <dbReference type="ChEBI" id="CHEBI:58223"/>
        <dbReference type="ChEBI" id="CHEBI:59087"/>
        <dbReference type="ChEBI" id="CHEBI:60625"/>
        <dbReference type="EC" id="2.4.1.101"/>
    </reaction>
</comment>
<evidence type="ECO:0000256" key="4">
    <source>
        <dbReference type="ARBA" id="ARBA00006492"/>
    </source>
</evidence>
<proteinExistence type="inferred from homology"/>
<gene>
    <name evidence="17" type="ORF">TrCOL_g565</name>
</gene>
<dbReference type="SUPFAM" id="SSF53448">
    <property type="entry name" value="Nucleotide-diphospho-sugar transferases"/>
    <property type="match status" value="1"/>
</dbReference>
<dbReference type="FunFam" id="3.90.550.10:FF:000252">
    <property type="entry name" value="Protein O-linked-mannose beta-1,2-N-acetylglucosaminyltransferase 1"/>
    <property type="match status" value="1"/>
</dbReference>
<evidence type="ECO:0000256" key="6">
    <source>
        <dbReference type="ARBA" id="ARBA00022679"/>
    </source>
</evidence>
<protein>
    <recommendedName>
        <fullName evidence="14">alpha-1,3-mannosyl-glycoprotein 2-beta-N-acetylglucosaminyltransferase</fullName>
        <ecNumber evidence="14">2.4.1.101</ecNumber>
    </recommendedName>
    <alternativeName>
        <fullName evidence="15">N-glycosyl-oligosaccharide-glycoprotein N-acetylglucosaminyltransferase I</fullName>
    </alternativeName>
</protein>
<keyword evidence="9" id="KW-0735">Signal-anchor</keyword>
<evidence type="ECO:0000256" key="5">
    <source>
        <dbReference type="ARBA" id="ARBA00022676"/>
    </source>
</evidence>
<dbReference type="Gene3D" id="3.90.550.10">
    <property type="entry name" value="Spore Coat Polysaccharide Biosynthesis Protein SpsA, Chain A"/>
    <property type="match status" value="1"/>
</dbReference>
<dbReference type="InterPro" id="IPR029044">
    <property type="entry name" value="Nucleotide-diphossugar_trans"/>
</dbReference>
<evidence type="ECO:0000256" key="8">
    <source>
        <dbReference type="ARBA" id="ARBA00022723"/>
    </source>
</evidence>
<dbReference type="PANTHER" id="PTHR10468:SF0">
    <property type="entry name" value="ALPHA-1,3-MANNOSYL-GLYCOPROTEIN 2-BETA-N-ACETYLGLUCOSAMINYLTRANSFERASE"/>
    <property type="match status" value="1"/>
</dbReference>
<evidence type="ECO:0000313" key="18">
    <source>
        <dbReference type="Proteomes" id="UP001165065"/>
    </source>
</evidence>
<evidence type="ECO:0000256" key="15">
    <source>
        <dbReference type="ARBA" id="ARBA00041712"/>
    </source>
</evidence>
<sequence>MVGFQIGLHSHTVGNNLELDIGKWHIAVDTAERSEARHNMENRGQQGSGNIAGNNVLPPAVPSAPAGSMRAYLEGGSKLTLIVLACNRPEYLSRTLTSLMKDVRGVRVEDVLVVQDGKHAETQKVIEDFGLNFVQNTGGTNLRRGAVNDGAARIATHYKFAITKGFEHNPASPAVIVLEDDFLFSPDFLEYFENNGPVLEEDPTTFIMSAWNDNGNKIHVNDRNKLLRTDYFPGLGWMMPRKLWSELGASWPNTHWDHWMRDPLRHKGRSCVFPEVPRDYHIGVKGTFMDDFHHKAYFADIGYNKDESFNWRGDEWKGVVKATYDNDLKEGIGGAKELNSLADFENVSGERFVIYINVNPKNPTQPFKQIGQYFSIWHEIQRGGYEGVHGFWWKNENYVYIINEGEQGGFKSGRTGKLWAVGDFQ</sequence>
<evidence type="ECO:0000256" key="2">
    <source>
        <dbReference type="ARBA" id="ARBA00004323"/>
    </source>
</evidence>
<evidence type="ECO:0000313" key="17">
    <source>
        <dbReference type="EMBL" id="GMI46515.1"/>
    </source>
</evidence>
<keyword evidence="10" id="KW-1133">Transmembrane helix</keyword>
<dbReference type="Pfam" id="PF03071">
    <property type="entry name" value="GNT-I"/>
    <property type="match status" value="1"/>
</dbReference>
<accession>A0A9W7GMB1</accession>
<evidence type="ECO:0000256" key="1">
    <source>
        <dbReference type="ARBA" id="ARBA00001936"/>
    </source>
</evidence>
<keyword evidence="18" id="KW-1185">Reference proteome</keyword>
<reference evidence="18" key="1">
    <citation type="journal article" date="2023" name="Commun. Biol.">
        <title>Genome analysis of Parmales, the sister group of diatoms, reveals the evolutionary specialization of diatoms from phago-mixotrophs to photoautotrophs.</title>
        <authorList>
            <person name="Ban H."/>
            <person name="Sato S."/>
            <person name="Yoshikawa S."/>
            <person name="Yamada K."/>
            <person name="Nakamura Y."/>
            <person name="Ichinomiya M."/>
            <person name="Sato N."/>
            <person name="Blanc-Mathieu R."/>
            <person name="Endo H."/>
            <person name="Kuwata A."/>
            <person name="Ogata H."/>
        </authorList>
    </citation>
    <scope>NUCLEOTIDE SEQUENCE [LARGE SCALE GENOMIC DNA]</scope>
</reference>
<dbReference type="GO" id="GO:0000139">
    <property type="term" value="C:Golgi membrane"/>
    <property type="evidence" value="ECO:0007669"/>
    <property type="project" value="UniProtKB-SubCell"/>
</dbReference>
<dbReference type="InterPro" id="IPR052261">
    <property type="entry name" value="Glycosyltransferase_13"/>
</dbReference>
<evidence type="ECO:0000256" key="10">
    <source>
        <dbReference type="ARBA" id="ARBA00022989"/>
    </source>
</evidence>
<dbReference type="EC" id="2.4.1.101" evidence="14"/>
<organism evidence="17 18">
    <name type="scientific">Triparma columacea</name>
    <dbReference type="NCBI Taxonomy" id="722753"/>
    <lineage>
        <taxon>Eukaryota</taxon>
        <taxon>Sar</taxon>
        <taxon>Stramenopiles</taxon>
        <taxon>Ochrophyta</taxon>
        <taxon>Bolidophyceae</taxon>
        <taxon>Parmales</taxon>
        <taxon>Triparmaceae</taxon>
        <taxon>Triparma</taxon>
    </lineage>
</organism>
<evidence type="ECO:0000256" key="12">
    <source>
        <dbReference type="ARBA" id="ARBA00023136"/>
    </source>
</evidence>
<keyword evidence="8" id="KW-0479">Metal-binding</keyword>
<evidence type="ECO:0000256" key="16">
    <source>
        <dbReference type="ARBA" id="ARBA00049421"/>
    </source>
</evidence>
<evidence type="ECO:0000256" key="11">
    <source>
        <dbReference type="ARBA" id="ARBA00023034"/>
    </source>
</evidence>
<evidence type="ECO:0000256" key="9">
    <source>
        <dbReference type="ARBA" id="ARBA00022968"/>
    </source>
</evidence>
<evidence type="ECO:0000256" key="3">
    <source>
        <dbReference type="ARBA" id="ARBA00004922"/>
    </source>
</evidence>
<dbReference type="OrthoDB" id="440755at2759"/>
<comment type="cofactor">
    <cofactor evidence="1">
        <name>Mn(2+)</name>
        <dbReference type="ChEBI" id="CHEBI:29035"/>
    </cofactor>
</comment>
<comment type="subcellular location">
    <subcellularLocation>
        <location evidence="2">Golgi apparatus membrane</location>
        <topology evidence="2">Single-pass type II membrane protein</topology>
    </subcellularLocation>
</comment>
<dbReference type="GO" id="GO:0046872">
    <property type="term" value="F:metal ion binding"/>
    <property type="evidence" value="ECO:0007669"/>
    <property type="project" value="UniProtKB-KW"/>
</dbReference>
<keyword evidence="13" id="KW-0464">Manganese</keyword>
<dbReference type="GO" id="GO:0003827">
    <property type="term" value="F:alpha-1,3-mannosylglycoprotein 2-beta-N-acetylglucosaminyltransferase activity"/>
    <property type="evidence" value="ECO:0007669"/>
    <property type="project" value="UniProtKB-EC"/>
</dbReference>